<feature type="non-terminal residue" evidence="1">
    <location>
        <position position="63"/>
    </location>
</feature>
<dbReference type="HOGENOM" id="CLU_001103_19_5_1"/>
<protein>
    <recommendedName>
        <fullName evidence="3">DEAD/DEAH box helicase domain-containing protein</fullName>
    </recommendedName>
</protein>
<dbReference type="AlphaFoldDB" id="R7SJ11"/>
<feature type="non-terminal residue" evidence="1">
    <location>
        <position position="1"/>
    </location>
</feature>
<dbReference type="InterPro" id="IPR027417">
    <property type="entry name" value="P-loop_NTPase"/>
</dbReference>
<name>R7SJ11_DICSQ</name>
<evidence type="ECO:0000313" key="2">
    <source>
        <dbReference type="Proteomes" id="UP000053319"/>
    </source>
</evidence>
<sequence length="63" mass="6936">AREAAKASRQYDSVVTRKALEVRFQERMGGRMPHEWQVDVAEALLVGLDYTVIAGTGSGKTMP</sequence>
<dbReference type="GeneID" id="18838677"/>
<dbReference type="Proteomes" id="UP000053319">
    <property type="component" value="Unassembled WGS sequence"/>
</dbReference>
<dbReference type="SUPFAM" id="SSF52540">
    <property type="entry name" value="P-loop containing nucleoside triphosphate hydrolases"/>
    <property type="match status" value="1"/>
</dbReference>
<evidence type="ECO:0008006" key="3">
    <source>
        <dbReference type="Google" id="ProtNLM"/>
    </source>
</evidence>
<dbReference type="RefSeq" id="XP_007371590.1">
    <property type="nucleotide sequence ID" value="XM_007371528.2"/>
</dbReference>
<evidence type="ECO:0000313" key="1">
    <source>
        <dbReference type="EMBL" id="EJF55670.1"/>
    </source>
</evidence>
<dbReference type="Gene3D" id="3.40.50.300">
    <property type="entry name" value="P-loop containing nucleotide triphosphate hydrolases"/>
    <property type="match status" value="1"/>
</dbReference>
<proteinExistence type="predicted"/>
<dbReference type="KEGG" id="dsq:DICSQDRAFT_16733"/>
<accession>R7SJ11</accession>
<gene>
    <name evidence="1" type="ORF">DICSQDRAFT_16733</name>
</gene>
<dbReference type="EMBL" id="JH719511">
    <property type="protein sequence ID" value="EJF55670.1"/>
    <property type="molecule type" value="Genomic_DNA"/>
</dbReference>
<reference evidence="1 2" key="1">
    <citation type="journal article" date="2012" name="Science">
        <title>The Paleozoic origin of enzymatic lignin decomposition reconstructed from 31 fungal genomes.</title>
        <authorList>
            <person name="Floudas D."/>
            <person name="Binder M."/>
            <person name="Riley R."/>
            <person name="Barry K."/>
            <person name="Blanchette R.A."/>
            <person name="Henrissat B."/>
            <person name="Martinez A.T."/>
            <person name="Otillar R."/>
            <person name="Spatafora J.W."/>
            <person name="Yadav J.S."/>
            <person name="Aerts A."/>
            <person name="Benoit I."/>
            <person name="Boyd A."/>
            <person name="Carlson A."/>
            <person name="Copeland A."/>
            <person name="Coutinho P.M."/>
            <person name="de Vries R.P."/>
            <person name="Ferreira P."/>
            <person name="Findley K."/>
            <person name="Foster B."/>
            <person name="Gaskell J."/>
            <person name="Glotzer D."/>
            <person name="Gorecki P."/>
            <person name="Heitman J."/>
            <person name="Hesse C."/>
            <person name="Hori C."/>
            <person name="Igarashi K."/>
            <person name="Jurgens J.A."/>
            <person name="Kallen N."/>
            <person name="Kersten P."/>
            <person name="Kohler A."/>
            <person name="Kuees U."/>
            <person name="Kumar T.K.A."/>
            <person name="Kuo A."/>
            <person name="LaButti K."/>
            <person name="Larrondo L.F."/>
            <person name="Lindquist E."/>
            <person name="Ling A."/>
            <person name="Lombard V."/>
            <person name="Lucas S."/>
            <person name="Lundell T."/>
            <person name="Martin R."/>
            <person name="McLaughlin D.J."/>
            <person name="Morgenstern I."/>
            <person name="Morin E."/>
            <person name="Murat C."/>
            <person name="Nagy L.G."/>
            <person name="Nolan M."/>
            <person name="Ohm R.A."/>
            <person name="Patyshakuliyeva A."/>
            <person name="Rokas A."/>
            <person name="Ruiz-Duenas F.J."/>
            <person name="Sabat G."/>
            <person name="Salamov A."/>
            <person name="Samejima M."/>
            <person name="Schmutz J."/>
            <person name="Slot J.C."/>
            <person name="St John F."/>
            <person name="Stenlid J."/>
            <person name="Sun H."/>
            <person name="Sun S."/>
            <person name="Syed K."/>
            <person name="Tsang A."/>
            <person name="Wiebenga A."/>
            <person name="Young D."/>
            <person name="Pisabarro A."/>
            <person name="Eastwood D.C."/>
            <person name="Martin F."/>
            <person name="Cullen D."/>
            <person name="Grigoriev I.V."/>
            <person name="Hibbett D.S."/>
        </authorList>
    </citation>
    <scope>NUCLEOTIDE SEQUENCE [LARGE SCALE GENOMIC DNA]</scope>
    <source>
        <strain evidence="1 2">LYAD-421 SS1</strain>
    </source>
</reference>
<organism evidence="1 2">
    <name type="scientific">Dichomitus squalens (strain LYAD-421)</name>
    <name type="common">Western red white-rot fungus</name>
    <dbReference type="NCBI Taxonomy" id="732165"/>
    <lineage>
        <taxon>Eukaryota</taxon>
        <taxon>Fungi</taxon>
        <taxon>Dikarya</taxon>
        <taxon>Basidiomycota</taxon>
        <taxon>Agaricomycotina</taxon>
        <taxon>Agaricomycetes</taxon>
        <taxon>Polyporales</taxon>
        <taxon>Polyporaceae</taxon>
        <taxon>Dichomitus</taxon>
    </lineage>
</organism>